<feature type="non-terminal residue" evidence="3">
    <location>
        <position position="153"/>
    </location>
</feature>
<accession>A0ABV0ZAH4</accession>
<keyword evidence="1" id="KW-0433">Leucine-rich repeat</keyword>
<dbReference type="Gene3D" id="3.80.10.10">
    <property type="entry name" value="Ribonuclease Inhibitor"/>
    <property type="match status" value="1"/>
</dbReference>
<evidence type="ECO:0000256" key="1">
    <source>
        <dbReference type="ARBA" id="ARBA00022614"/>
    </source>
</evidence>
<dbReference type="InterPro" id="IPR001611">
    <property type="entry name" value="Leu-rich_rpt"/>
</dbReference>
<sequence>MRWKATDFCVMPPYIHPPGGTGLSPTSATIYLTRHVFCVLSLFAMLVLPASSCPPSCLCVSDSLIVDCGERGLSSLPPMHLLPPGSRSLLLANNKLASLGASSFANLSSMEKLDLSNNYLDNLPAGLFRDMSNLTRLTLHNNSLTVMDRDLFQ</sequence>
<protein>
    <submittedName>
        <fullName evidence="3">Uncharacterized protein</fullName>
    </submittedName>
</protein>
<dbReference type="InterPro" id="IPR003591">
    <property type="entry name" value="Leu-rich_rpt_typical-subtyp"/>
</dbReference>
<dbReference type="Pfam" id="PF13855">
    <property type="entry name" value="LRR_8"/>
    <property type="match status" value="1"/>
</dbReference>
<evidence type="ECO:0000256" key="2">
    <source>
        <dbReference type="ARBA" id="ARBA00022737"/>
    </source>
</evidence>
<evidence type="ECO:0000313" key="4">
    <source>
        <dbReference type="Proteomes" id="UP001469553"/>
    </source>
</evidence>
<dbReference type="InterPro" id="IPR050541">
    <property type="entry name" value="LRR_TM_domain-containing"/>
</dbReference>
<organism evidence="3 4">
    <name type="scientific">Ameca splendens</name>
    <dbReference type="NCBI Taxonomy" id="208324"/>
    <lineage>
        <taxon>Eukaryota</taxon>
        <taxon>Metazoa</taxon>
        <taxon>Chordata</taxon>
        <taxon>Craniata</taxon>
        <taxon>Vertebrata</taxon>
        <taxon>Euteleostomi</taxon>
        <taxon>Actinopterygii</taxon>
        <taxon>Neopterygii</taxon>
        <taxon>Teleostei</taxon>
        <taxon>Neoteleostei</taxon>
        <taxon>Acanthomorphata</taxon>
        <taxon>Ovalentaria</taxon>
        <taxon>Atherinomorphae</taxon>
        <taxon>Cyprinodontiformes</taxon>
        <taxon>Goodeidae</taxon>
        <taxon>Ameca</taxon>
    </lineage>
</organism>
<dbReference type="SUPFAM" id="SSF52058">
    <property type="entry name" value="L domain-like"/>
    <property type="match status" value="1"/>
</dbReference>
<dbReference type="InterPro" id="IPR032675">
    <property type="entry name" value="LRR_dom_sf"/>
</dbReference>
<dbReference type="Proteomes" id="UP001469553">
    <property type="component" value="Unassembled WGS sequence"/>
</dbReference>
<name>A0ABV0ZAH4_9TELE</name>
<keyword evidence="2" id="KW-0677">Repeat</keyword>
<reference evidence="3 4" key="1">
    <citation type="submission" date="2021-06" db="EMBL/GenBank/DDBJ databases">
        <authorList>
            <person name="Palmer J.M."/>
        </authorList>
    </citation>
    <scope>NUCLEOTIDE SEQUENCE [LARGE SCALE GENOMIC DNA]</scope>
    <source>
        <strain evidence="3 4">AS_MEX2019</strain>
        <tissue evidence="3">Muscle</tissue>
    </source>
</reference>
<dbReference type="EMBL" id="JAHRIP010057416">
    <property type="protein sequence ID" value="MEQ2303224.1"/>
    <property type="molecule type" value="Genomic_DNA"/>
</dbReference>
<dbReference type="PANTHER" id="PTHR24369">
    <property type="entry name" value="ANTIGEN BSP, PUTATIVE-RELATED"/>
    <property type="match status" value="1"/>
</dbReference>
<gene>
    <name evidence="3" type="ORF">AMECASPLE_014505</name>
</gene>
<dbReference type="PANTHER" id="PTHR24369:SF211">
    <property type="entry name" value="LEUCINE-RICH REPEAT-CONTAINING PROTEIN 15-LIKE"/>
    <property type="match status" value="1"/>
</dbReference>
<comment type="caution">
    <text evidence="3">The sequence shown here is derived from an EMBL/GenBank/DDBJ whole genome shotgun (WGS) entry which is preliminary data.</text>
</comment>
<proteinExistence type="predicted"/>
<evidence type="ECO:0000313" key="3">
    <source>
        <dbReference type="EMBL" id="MEQ2303224.1"/>
    </source>
</evidence>
<dbReference type="SMART" id="SM00369">
    <property type="entry name" value="LRR_TYP"/>
    <property type="match status" value="3"/>
</dbReference>
<keyword evidence="4" id="KW-1185">Reference proteome</keyword>